<dbReference type="EMBL" id="JAIZAY010000017">
    <property type="protein sequence ID" value="KAJ8025471.1"/>
    <property type="molecule type" value="Genomic_DNA"/>
</dbReference>
<accession>A0A9Q0YTA7</accession>
<dbReference type="Proteomes" id="UP001152320">
    <property type="component" value="Chromosome 17"/>
</dbReference>
<dbReference type="AlphaFoldDB" id="A0A9Q0YTA7"/>
<evidence type="ECO:0000313" key="2">
    <source>
        <dbReference type="EMBL" id="KAJ8025471.1"/>
    </source>
</evidence>
<gene>
    <name evidence="2" type="ORF">HOLleu_33038</name>
</gene>
<feature type="compositionally biased region" description="Polar residues" evidence="1">
    <location>
        <begin position="295"/>
        <end position="308"/>
    </location>
</feature>
<organism evidence="2 3">
    <name type="scientific">Holothuria leucospilota</name>
    <name type="common">Black long sea cucumber</name>
    <name type="synonym">Mertensiothuria leucospilota</name>
    <dbReference type="NCBI Taxonomy" id="206669"/>
    <lineage>
        <taxon>Eukaryota</taxon>
        <taxon>Metazoa</taxon>
        <taxon>Echinodermata</taxon>
        <taxon>Eleutherozoa</taxon>
        <taxon>Echinozoa</taxon>
        <taxon>Holothuroidea</taxon>
        <taxon>Aspidochirotacea</taxon>
        <taxon>Aspidochirotida</taxon>
        <taxon>Holothuriidae</taxon>
        <taxon>Holothuria</taxon>
    </lineage>
</organism>
<feature type="region of interest" description="Disordered" evidence="1">
    <location>
        <begin position="290"/>
        <end position="354"/>
    </location>
</feature>
<comment type="caution">
    <text evidence="2">The sequence shown here is derived from an EMBL/GenBank/DDBJ whole genome shotgun (WGS) entry which is preliminary data.</text>
</comment>
<evidence type="ECO:0000256" key="1">
    <source>
        <dbReference type="SAM" id="MobiDB-lite"/>
    </source>
</evidence>
<evidence type="ECO:0000313" key="3">
    <source>
        <dbReference type="Proteomes" id="UP001152320"/>
    </source>
</evidence>
<feature type="compositionally biased region" description="Basic and acidic residues" evidence="1">
    <location>
        <begin position="151"/>
        <end position="166"/>
    </location>
</feature>
<feature type="compositionally biased region" description="Polar residues" evidence="1">
    <location>
        <begin position="330"/>
        <end position="340"/>
    </location>
</feature>
<name>A0A9Q0YTA7_HOLLE</name>
<feature type="region of interest" description="Disordered" evidence="1">
    <location>
        <begin position="369"/>
        <end position="392"/>
    </location>
</feature>
<keyword evidence="3" id="KW-1185">Reference proteome</keyword>
<sequence>MYSSKRTRIRNSVQLRENMKAEAVRQRSLMLLTDYRTKPAKDDTDDQAVNAAHQHRHDASRAPHLYPSVEQTASKYGRDLKDKILPNVHKHNAQTQITSRSKVVDGTVINTRNNINVTTAGFVRHGKMVDRRKLEEHPAVVCPPSKREKKKIPEDLNKKLLSRDPTSKGPSHPGPSVAIAHVCTGPSESPCLRVTYHSASQNTKDPNPCEKIPFYPTTAEEVDKDYLKLESTERKIKDFLRRTSAVAASRSKNGIMEAEASHENDLLSGFVGPEERKRQFSKVYHLEPPRALSGLTGTTNSPVDSYSSPIHDRSDSPLVLPPLTLPPIRQRSTQRQQSMLQIGAPEKARKPLTGREWRQLKKCRYLRLGPNRQDPNMRELSVQEVFPSNTSK</sequence>
<feature type="region of interest" description="Disordered" evidence="1">
    <location>
        <begin position="144"/>
        <end position="178"/>
    </location>
</feature>
<reference evidence="2" key="1">
    <citation type="submission" date="2021-10" db="EMBL/GenBank/DDBJ databases">
        <title>Tropical sea cucumber genome reveals ecological adaptation and Cuvierian tubules defense mechanism.</title>
        <authorList>
            <person name="Chen T."/>
        </authorList>
    </citation>
    <scope>NUCLEOTIDE SEQUENCE</scope>
    <source>
        <strain evidence="2">Nanhai2018</strain>
        <tissue evidence="2">Muscle</tissue>
    </source>
</reference>
<protein>
    <submittedName>
        <fullName evidence="2">Uncharacterized protein</fullName>
    </submittedName>
</protein>
<dbReference type="OrthoDB" id="10641348at2759"/>
<proteinExistence type="predicted"/>